<dbReference type="GO" id="GO:0016829">
    <property type="term" value="F:lyase activity"/>
    <property type="evidence" value="ECO:0007669"/>
    <property type="project" value="UniProtKB-KW"/>
</dbReference>
<evidence type="ECO:0000259" key="2">
    <source>
        <dbReference type="Pfam" id="PF08787"/>
    </source>
</evidence>
<evidence type="ECO:0000313" key="4">
    <source>
        <dbReference type="Proteomes" id="UP000092018"/>
    </source>
</evidence>
<dbReference type="AlphaFoldDB" id="A0AAN0XVR7"/>
<dbReference type="EMBL" id="CP016177">
    <property type="protein sequence ID" value="ANO33567.1"/>
    <property type="molecule type" value="Genomic_DNA"/>
</dbReference>
<reference evidence="3 4" key="1">
    <citation type="submission" date="2016-06" db="EMBL/GenBank/DDBJ databases">
        <title>Adaptive Radiation by Waves of Gene Transfer Leads to Fine-Scale Resource Partitioning in Marine Microbes.</title>
        <authorList>
            <person name="Hehemann J.-H."/>
            <person name="Arevalo P."/>
            <person name="Datta M.S."/>
            <person name="Yu X."/>
            <person name="Corzett C."/>
            <person name="Henschel A."/>
            <person name="Preheim S.P."/>
            <person name="Timberlake S."/>
            <person name="Alm E.J."/>
            <person name="Polz M.F."/>
        </authorList>
    </citation>
    <scope>NUCLEOTIDE SEQUENCE [LARGE SCALE GENOMIC DNA]</scope>
    <source>
        <strain evidence="3 4">FF50</strain>
    </source>
</reference>
<dbReference type="Pfam" id="PF08787">
    <property type="entry name" value="Alginate_lyase2"/>
    <property type="match status" value="1"/>
</dbReference>
<dbReference type="InterPro" id="IPR013320">
    <property type="entry name" value="ConA-like_dom_sf"/>
</dbReference>
<evidence type="ECO:0000256" key="1">
    <source>
        <dbReference type="SAM" id="MobiDB-lite"/>
    </source>
</evidence>
<dbReference type="KEGG" id="vbr:A6E01_10160"/>
<dbReference type="Gene3D" id="2.60.120.200">
    <property type="match status" value="1"/>
</dbReference>
<protein>
    <submittedName>
        <fullName evidence="3">Alginate lyase</fullName>
    </submittedName>
</protein>
<evidence type="ECO:0000313" key="3">
    <source>
        <dbReference type="EMBL" id="ANO33567.1"/>
    </source>
</evidence>
<sequence length="380" mass="41625">MGIVPVSLGTKNKYLEVNMHTKNKIAAVVVSALVAGLAGCSTASSPDTASATQQAPSATQAPSANNDPQLAVQYNLDVNKVPAENFDLSKFKLNTPRDDNKPERAGKVMEIYKPMLNDKANPFSDAEWFYTDSITGAMVFASPNKAMTTPNSKNARSELRAMLSDDYSSPKNNFTIASTDNAEAYGAIGGHMSATMSVDWVSTSGDYKKNGAFATVIGQIHGSKNEPLKIMYRKLPEHEYGSIYWNYETNALGDDYSKRRDIRHEVFGQSGLRQGSEDPVTGIKLGEIFSYDVNVEGDIMHLTFTKNPGKPNQEVKTYDIDLAKGEYQGDKYDQGYANDWMYFKAGTYNQCNTGSSGCANNGIEAGDYSKVSFFKFSLDQ</sequence>
<dbReference type="Proteomes" id="UP000092018">
    <property type="component" value="Chromosome 1"/>
</dbReference>
<name>A0AAN0XVR7_9VIBR</name>
<dbReference type="SUPFAM" id="SSF49899">
    <property type="entry name" value="Concanavalin A-like lectins/glucanases"/>
    <property type="match status" value="1"/>
</dbReference>
<proteinExistence type="predicted"/>
<feature type="region of interest" description="Disordered" evidence="1">
    <location>
        <begin position="44"/>
        <end position="66"/>
    </location>
</feature>
<feature type="domain" description="Alginate lyase 2" evidence="2">
    <location>
        <begin position="86"/>
        <end position="378"/>
    </location>
</feature>
<dbReference type="RefSeq" id="WP_065210169.1">
    <property type="nucleotide sequence ID" value="NZ_CP016177.1"/>
</dbReference>
<feature type="compositionally biased region" description="Low complexity" evidence="1">
    <location>
        <begin position="44"/>
        <end position="64"/>
    </location>
</feature>
<gene>
    <name evidence="3" type="ORF">A6E01_10160</name>
</gene>
<organism evidence="3 4">
    <name type="scientific">Vibrio breoganii</name>
    <dbReference type="NCBI Taxonomy" id="553239"/>
    <lineage>
        <taxon>Bacteria</taxon>
        <taxon>Pseudomonadati</taxon>
        <taxon>Pseudomonadota</taxon>
        <taxon>Gammaproteobacteria</taxon>
        <taxon>Vibrionales</taxon>
        <taxon>Vibrionaceae</taxon>
        <taxon>Vibrio</taxon>
    </lineage>
</organism>
<accession>A0AAN0XVR7</accession>
<dbReference type="InterPro" id="IPR014895">
    <property type="entry name" value="Alginate_lyase_2"/>
</dbReference>
<keyword evidence="3" id="KW-0456">Lyase</keyword>